<keyword evidence="2" id="KW-0677">Repeat</keyword>
<evidence type="ECO:0000256" key="2">
    <source>
        <dbReference type="ARBA" id="ARBA00022737"/>
    </source>
</evidence>
<name>A0AA86P081_9EUKA</name>
<keyword evidence="1" id="KW-0853">WD repeat</keyword>
<dbReference type="Gene3D" id="2.130.10.10">
    <property type="entry name" value="YVTN repeat-like/Quinoprotein amine dehydrogenase"/>
    <property type="match status" value="1"/>
</dbReference>
<dbReference type="InterPro" id="IPR057855">
    <property type="entry name" value="Beta-prop_WDR19_1st"/>
</dbReference>
<sequence length="1847" mass="206320">MYIQFNIKASVHNNKTPLFKFCPTDDIVAVASGYIVTIYAADGTKIDSFDTGANVIELSWSADGQQLLVLSQLSHLAYIWKPKQRITTKLTVEVDDPLCVDQSKQSKMLAIGSSFGHVFLYDSFTSSRATISSKHTKRIISLCFTHKSDNIVSMSPESLIVSNSKGDTIAYLKQKVIGGCFVNRVTAAQIKGPDGQFDAVIVPVLFDAAFQKKNKCELQNLNGLYLMVLNVDTGYITNLSNSSPTKEKVVDLVGNLRAQTYGNALLEIPTQNESETLLDLSYVGGVQTNFSPNVCLLLSYGNILTVSLDHSRQDMAISTADSKFKYFTIVSRRDSQFLNNNYQSYSVLLQEQNGVFGVNELANGNIPFQQRMQGCMSPCTSFSILSPIYNTNGLLVPYDKSVNIFDCQQLTQQEYMYVDFTGGKNSLGVIQNYPTNIQQSASGNVAFICLSNGSAMMLLTKNVSQCLVGMLEDVKPMDSCLIENVPNIGETQGQIILNLTSPKSVQISKLTPCKYSAPLVQTYLNEVMLPTEPTKLAVSQTAFAIYNNNQIQWSRINTDKELNVQLSWQSAAQPNVADLGILESNEQQLTVVRTMDGQVLVHAGGGLSTSVSTTGRSQTIKCCSPFIYTLSEKALLQVFCVEAEDDEIRTTLVSQMQLSNQFSGTAAGQNGEPVGCNKIDIMPGGCAVVAYKYNAKCAVQVFLTAEEILLDNVFNEEVSVNRILFDAALNGFFVAYIGMPMEKDVINSQELYTASLQFSVADKAGPAVLFKKQAVIKKDVSTLPQLLSNGIPLGLNNKAFTEFQPIPGIANVHASLLQLKSLPQIMSNNMTTFIVEQNPIVPVEKSIVNVVQQENQNVQIQLLQKTPIYKRIPLPSQLISFQKAVVELCNFGFVQLAFLFAARIQNYSLIKLVGDCCLRFTDFDTAKVCYNELSLKKIEGEFKNWEDYLFAFQGDAQQGTVQQQIYSDLIKCDFLKHLSGMNLTHNNDPAAMSLFIAKVCGEEIDLNTSMAYSLLMSCPDMENNQKQAEDVMDKAEQLLLKSNKPGLALSFRVDSLDWNTASVLAKKISSPYVRAEILIQQAGELETKQQFQEALDICMNMLKQGDQRLDIFSLPPHIQPLFIGIVSRCYCALGKVQECKDFAMPARTEGKYIQKPKDPLNILQRTRLCHECGETLAAQKRFADAAVFFEASAQLANQTFNKLNKEISQIATGETSLYDVVHGDQAQKMLMFTLLPHLKAKAESNYTQIMGKQEEDKYDIQLLRQIDTALENNQKKVVTATMPQKLGDVITTSDLAELDPPSILSKSANCYIKARLYDQAEKLIEYVTDKNTIADLARVFMRDDPEKALRLFKKAGKSIEIVECLLVLGKVADAESAVREVKIQLEKQIAQKIPGNEALILDLENECRQSALLLASHFRKANATKKSIYYYIQAEQYNDAFELSIQSKNEDLLIKYVTQKAPQDFLKKTAKYFASPDPESQEKKPRNMNAAARFLELSGSIDNAIKLLLNFGDGAGDIDRAIDLLRGCKSMVDYVLKYLQGGSDGVKKNPVYIFKLYLALDRFGQAAQTAFVLADRENEQGRFGRAKGLLLNCMQKLKAANQNRVPQKFRQQLILLHAIDTGRLFSKLELHYQAGLCLYRASKVASKFQDQACSILLSACVECWRAGDQLKRQAYECACVLLKDYEEEIPDKYRKSIDMVVRKYKKQTDIQQLMIKCCQCGAELIQGKLECDECQAILPLDSANGGQMSLADFCECPYCSWQCSRLGLYEVYGAEAIKKFETKCMMCNQVFDLNQVLLVDSGNYQLITGGQMNWEEYEYRPLIVYEDSNLARKRYEEWVKMWYADEE</sequence>
<dbReference type="EMBL" id="CATOUU010000386">
    <property type="protein sequence ID" value="CAI9928086.1"/>
    <property type="molecule type" value="Genomic_DNA"/>
</dbReference>
<dbReference type="Pfam" id="PF23389">
    <property type="entry name" value="Beta-prop_WDR19_1st"/>
    <property type="match status" value="1"/>
</dbReference>
<dbReference type="GO" id="GO:0005929">
    <property type="term" value="C:cilium"/>
    <property type="evidence" value="ECO:0007669"/>
    <property type="project" value="TreeGrafter"/>
</dbReference>
<accession>A0AA86P081</accession>
<dbReference type="InterPro" id="IPR015943">
    <property type="entry name" value="WD40/YVTN_repeat-like_dom_sf"/>
</dbReference>
<evidence type="ECO:0000256" key="1">
    <source>
        <dbReference type="ARBA" id="ARBA00022574"/>
    </source>
</evidence>
<gene>
    <name evidence="4" type="ORF">HINF_LOCUS15731</name>
    <name evidence="5" type="ORF">HINF_LOCUS3543</name>
</gene>
<feature type="domain" description="WDR19 first beta-propeller" evidence="3">
    <location>
        <begin position="30"/>
        <end position="172"/>
    </location>
</feature>
<evidence type="ECO:0000313" key="6">
    <source>
        <dbReference type="Proteomes" id="UP001642409"/>
    </source>
</evidence>
<evidence type="ECO:0000313" key="5">
    <source>
        <dbReference type="EMBL" id="CAL5975860.1"/>
    </source>
</evidence>
<dbReference type="EMBL" id="CAXDID020000006">
    <property type="protein sequence ID" value="CAL5975860.1"/>
    <property type="molecule type" value="Genomic_DNA"/>
</dbReference>
<keyword evidence="6" id="KW-1185">Reference proteome</keyword>
<organism evidence="4">
    <name type="scientific">Hexamita inflata</name>
    <dbReference type="NCBI Taxonomy" id="28002"/>
    <lineage>
        <taxon>Eukaryota</taxon>
        <taxon>Metamonada</taxon>
        <taxon>Diplomonadida</taxon>
        <taxon>Hexamitidae</taxon>
        <taxon>Hexamitinae</taxon>
        <taxon>Hexamita</taxon>
    </lineage>
</organism>
<evidence type="ECO:0000313" key="4">
    <source>
        <dbReference type="EMBL" id="CAI9928086.1"/>
    </source>
</evidence>
<comment type="caution">
    <text evidence="4">The sequence shown here is derived from an EMBL/GenBank/DDBJ whole genome shotgun (WGS) entry which is preliminary data.</text>
</comment>
<evidence type="ECO:0000259" key="3">
    <source>
        <dbReference type="Pfam" id="PF23389"/>
    </source>
</evidence>
<dbReference type="GO" id="GO:0035721">
    <property type="term" value="P:intraciliary retrograde transport"/>
    <property type="evidence" value="ECO:0007669"/>
    <property type="project" value="InterPro"/>
</dbReference>
<dbReference type="SUPFAM" id="SSF69322">
    <property type="entry name" value="Tricorn protease domain 2"/>
    <property type="match status" value="1"/>
</dbReference>
<reference evidence="4" key="1">
    <citation type="submission" date="2023-06" db="EMBL/GenBank/DDBJ databases">
        <authorList>
            <person name="Kurt Z."/>
        </authorList>
    </citation>
    <scope>NUCLEOTIDE SEQUENCE</scope>
</reference>
<protein>
    <submittedName>
        <fullName evidence="4">WD40 repeat protein</fullName>
    </submittedName>
    <submittedName>
        <fullName evidence="5">WD40_repeat protein</fullName>
    </submittedName>
</protein>
<dbReference type="GO" id="GO:0060271">
    <property type="term" value="P:cilium assembly"/>
    <property type="evidence" value="ECO:0007669"/>
    <property type="project" value="TreeGrafter"/>
</dbReference>
<dbReference type="GO" id="GO:0030991">
    <property type="term" value="C:intraciliary transport particle A"/>
    <property type="evidence" value="ECO:0007669"/>
    <property type="project" value="TreeGrafter"/>
</dbReference>
<dbReference type="InterPro" id="IPR040379">
    <property type="entry name" value="WDR19/dyf-2"/>
</dbReference>
<dbReference type="Proteomes" id="UP001642409">
    <property type="component" value="Unassembled WGS sequence"/>
</dbReference>
<dbReference type="PANTHER" id="PTHR14920">
    <property type="entry name" value="OSMOTIC AVOIDANCE ABNORMAL PROTEIN 1/WD REPEAT MEMBRANE PROTEIN"/>
    <property type="match status" value="1"/>
</dbReference>
<dbReference type="PANTHER" id="PTHR14920:SF0">
    <property type="entry name" value="WD REPEAT DOMAIN 19"/>
    <property type="match status" value="1"/>
</dbReference>
<reference evidence="5 6" key="2">
    <citation type="submission" date="2024-07" db="EMBL/GenBank/DDBJ databases">
        <authorList>
            <person name="Akdeniz Z."/>
        </authorList>
    </citation>
    <scope>NUCLEOTIDE SEQUENCE [LARGE SCALE GENOMIC DNA]</scope>
</reference>
<proteinExistence type="predicted"/>